<dbReference type="EMBL" id="JAUTBA010000001">
    <property type="protein sequence ID" value="MDQ1149736.1"/>
    <property type="molecule type" value="Genomic_DNA"/>
</dbReference>
<name>A0ABU0U441_9SPHI</name>
<accession>A0ABU0U441</accession>
<dbReference type="PANTHER" id="PTHR40254:SF1">
    <property type="entry name" value="BLR0577 PROTEIN"/>
    <property type="match status" value="1"/>
</dbReference>
<evidence type="ECO:0000313" key="2">
    <source>
        <dbReference type="EMBL" id="MDQ1149736.1"/>
    </source>
</evidence>
<dbReference type="SUPFAM" id="SSF51905">
    <property type="entry name" value="FAD/NAD(P)-binding domain"/>
    <property type="match status" value="1"/>
</dbReference>
<feature type="domain" description="FAD-dependent urate hydroxylase HpyO/Asp monooxygenase CreE-like FAD/NAD(P)-binding" evidence="1">
    <location>
        <begin position="11"/>
        <end position="172"/>
    </location>
</feature>
<dbReference type="InterPro" id="IPR036188">
    <property type="entry name" value="FAD/NAD-bd_sf"/>
</dbReference>
<proteinExistence type="predicted"/>
<evidence type="ECO:0000259" key="1">
    <source>
        <dbReference type="Pfam" id="PF13454"/>
    </source>
</evidence>
<dbReference type="InterPro" id="IPR052189">
    <property type="entry name" value="L-asp_N-monooxygenase_NS-form"/>
</dbReference>
<dbReference type="Proteomes" id="UP001244640">
    <property type="component" value="Unassembled WGS sequence"/>
</dbReference>
<dbReference type="PANTHER" id="PTHR40254">
    <property type="entry name" value="BLR0577 PROTEIN"/>
    <property type="match status" value="1"/>
</dbReference>
<reference evidence="2 3" key="1">
    <citation type="submission" date="2023-07" db="EMBL/GenBank/DDBJ databases">
        <title>Functional and genomic diversity of the sorghum phyllosphere microbiome.</title>
        <authorList>
            <person name="Shade A."/>
        </authorList>
    </citation>
    <scope>NUCLEOTIDE SEQUENCE [LARGE SCALE GENOMIC DNA]</scope>
    <source>
        <strain evidence="2 3">SORGH_AS_0892</strain>
    </source>
</reference>
<dbReference type="Gene3D" id="3.50.50.60">
    <property type="entry name" value="FAD/NAD(P)-binding domain"/>
    <property type="match status" value="1"/>
</dbReference>
<dbReference type="InterPro" id="IPR038732">
    <property type="entry name" value="HpyO/CreE_NAD-binding"/>
</dbReference>
<dbReference type="Pfam" id="PF13454">
    <property type="entry name" value="NAD_binding_9"/>
    <property type="match status" value="1"/>
</dbReference>
<gene>
    <name evidence="2" type="ORF">QE382_001720</name>
</gene>
<protein>
    <submittedName>
        <fullName evidence="2">NAD(P)/FAD-binding protein YdhS</fullName>
    </submittedName>
</protein>
<comment type="caution">
    <text evidence="2">The sequence shown here is derived from an EMBL/GenBank/DDBJ whole genome shotgun (WGS) entry which is preliminary data.</text>
</comment>
<sequence length="574" mass="64638">MKTMQQHIHVAIIGGGPSGLFMYKRLIEKNMGELKISIFESRKQLGAGMPYSYEGASPEHLTNVSDHEIPPLVTTIEEYVKSLSATTLRTYGIDVDDFNRYKVVPRLLLGRYLSEQFTLLKRMADAKGIETQVYLASQVSDIIDLESQSQVKIIVGSTDTHIVDKAIICTGHKWPTKHEGNVEHYFESPYPPAKLALKTNHAVGIRGASLTAIDAIRTLARHNGSFDVLETGEIKYHIDPGSEHFKIVMHTRSGLLPAIRFHQEDPFLANNLLISEEELMLNRLENEGFVSLDFLFERNFKAQFKEKDPAFYAMVERLSLEDFVEAVLAMREQKDAFEGFRQEHAQALKSIKRHESIYWKEVLSALSFTLNYPAKYMSAEDMLRLKKVLMPLISIVIAFVPQGSSRELLALHDAGVLEVVNVGTESRVEPAKDCGANYFYTNEQGIESKTYYKTFVDCVGQQPLNFEDFPFKSLIDNGNISPAYLRFRSVEHAKEQLLAGNDHMFVAPDGAIFLRVPGIKIDDSFQLVDHSGRSNQRIFMMAVPYIGGYNPDYSGLDFCAATSEIIAQRIAEGG</sequence>
<evidence type="ECO:0000313" key="3">
    <source>
        <dbReference type="Proteomes" id="UP001244640"/>
    </source>
</evidence>
<keyword evidence="3" id="KW-1185">Reference proteome</keyword>
<organism evidence="2 3">
    <name type="scientific">Sphingobacterium zeae</name>
    <dbReference type="NCBI Taxonomy" id="1776859"/>
    <lineage>
        <taxon>Bacteria</taxon>
        <taxon>Pseudomonadati</taxon>
        <taxon>Bacteroidota</taxon>
        <taxon>Sphingobacteriia</taxon>
        <taxon>Sphingobacteriales</taxon>
        <taxon>Sphingobacteriaceae</taxon>
        <taxon>Sphingobacterium</taxon>
    </lineage>
</organism>